<dbReference type="InterPro" id="IPR051396">
    <property type="entry name" value="Bact_Antivir_Def_Nuclease"/>
</dbReference>
<dbReference type="EMBL" id="JAFREM010000001">
    <property type="protein sequence ID" value="MBO1304586.1"/>
    <property type="molecule type" value="Genomic_DNA"/>
</dbReference>
<accession>A0ABS3L4P4</accession>
<keyword evidence="3" id="KW-1185">Reference proteome</keyword>
<dbReference type="SUPFAM" id="SSF52540">
    <property type="entry name" value="P-loop containing nucleoside triphosphate hydrolases"/>
    <property type="match status" value="1"/>
</dbReference>
<keyword evidence="2" id="KW-0547">Nucleotide-binding</keyword>
<protein>
    <submittedName>
        <fullName evidence="2">ATP-binding protein</fullName>
    </submittedName>
</protein>
<evidence type="ECO:0000313" key="3">
    <source>
        <dbReference type="Proteomes" id="UP000664601"/>
    </source>
</evidence>
<dbReference type="Gene3D" id="3.40.50.300">
    <property type="entry name" value="P-loop containing nucleotide triphosphate hydrolases"/>
    <property type="match status" value="1"/>
</dbReference>
<proteinExistence type="predicted"/>
<gene>
    <name evidence="2" type="ORF">JZO70_00315</name>
</gene>
<dbReference type="PANTHER" id="PTHR43581">
    <property type="entry name" value="ATP/GTP PHOSPHATASE"/>
    <property type="match status" value="1"/>
</dbReference>
<dbReference type="InterPro" id="IPR003959">
    <property type="entry name" value="ATPase_AAA_core"/>
</dbReference>
<organism evidence="2 3">
    <name type="scientific">Candidatus Enterococcus moelleringii</name>
    <dbReference type="NCBI Taxonomy" id="2815325"/>
    <lineage>
        <taxon>Bacteria</taxon>
        <taxon>Bacillati</taxon>
        <taxon>Bacillota</taxon>
        <taxon>Bacilli</taxon>
        <taxon>Lactobacillales</taxon>
        <taxon>Enterococcaceae</taxon>
        <taxon>Enterococcus</taxon>
    </lineage>
</organism>
<dbReference type="GO" id="GO:0005524">
    <property type="term" value="F:ATP binding"/>
    <property type="evidence" value="ECO:0007669"/>
    <property type="project" value="UniProtKB-KW"/>
</dbReference>
<dbReference type="InterPro" id="IPR027417">
    <property type="entry name" value="P-loop_NTPase"/>
</dbReference>
<comment type="caution">
    <text evidence="2">The sequence shown here is derived from an EMBL/GenBank/DDBJ whole genome shotgun (WGS) entry which is preliminary data.</text>
</comment>
<evidence type="ECO:0000313" key="2">
    <source>
        <dbReference type="EMBL" id="MBO1304586.1"/>
    </source>
</evidence>
<reference evidence="2 3" key="1">
    <citation type="submission" date="2021-03" db="EMBL/GenBank/DDBJ databases">
        <title>Enterococcal diversity collection.</title>
        <authorList>
            <person name="Gilmore M.S."/>
            <person name="Schwartzman J."/>
            <person name="Van Tyne D."/>
            <person name="Martin M."/>
            <person name="Earl A.M."/>
            <person name="Manson A.L."/>
            <person name="Straub T."/>
            <person name="Salamzade R."/>
            <person name="Saavedra J."/>
            <person name="Lebreton F."/>
            <person name="Prichula J."/>
            <person name="Schaufler K."/>
            <person name="Gaca A."/>
            <person name="Sgardioli B."/>
            <person name="Wagenaar J."/>
            <person name="Strong T."/>
        </authorList>
    </citation>
    <scope>NUCLEOTIDE SEQUENCE [LARGE SCALE GENOMIC DNA]</scope>
    <source>
        <strain evidence="2 3">669A</strain>
    </source>
</reference>
<sequence>MLLEINHIAKIKRATVEINDITVITGQNNSGKSTFGKLIHAIYAAIDLYQNNYLFALKYTSILEELENLNRWVDGKRASEVKLLYKDLQSALYQQKRKEDSAQEEALLQDAYLTEEIDVLLNNIQQEMTLKPYFPNRKTIAKMVENISELQKQPIADHAVFAKLLERLLNLEFPASLISKFSLTKSARVTLKEDNGDLVQLSFKNNHLDTAGCTTDLTKKYKKAIYLDDPFLLDALPDTSERRTYGGAPSEQMKQANESNYRLRLIEQMKKGEVSRQVRGERIANFLSEVLVGELVHKQAGYYYFSKEFPNGIPFSAMSSGMKPFAMLQILLQNGLLASCEYLIFDEPETHLHPQWQIKFAELIVLLAEAYSLKILVTSHSPYFIEALDIFSAKLDTKFYCAEPDRHDARLSVLREVTGNLEPIYKELYQPLCELEELRIKQKKTRG</sequence>
<dbReference type="PANTHER" id="PTHR43581:SF2">
    <property type="entry name" value="EXCINUCLEASE ATPASE SUBUNIT"/>
    <property type="match status" value="1"/>
</dbReference>
<feature type="domain" description="ATPase AAA-type core" evidence="1">
    <location>
        <begin position="235"/>
        <end position="386"/>
    </location>
</feature>
<dbReference type="RefSeq" id="WP_207671532.1">
    <property type="nucleotide sequence ID" value="NZ_JAFREM010000001.1"/>
</dbReference>
<keyword evidence="2" id="KW-0067">ATP-binding</keyword>
<name>A0ABS3L4P4_9ENTE</name>
<dbReference type="Proteomes" id="UP000664601">
    <property type="component" value="Unassembled WGS sequence"/>
</dbReference>
<evidence type="ECO:0000259" key="1">
    <source>
        <dbReference type="Pfam" id="PF13304"/>
    </source>
</evidence>
<dbReference type="Pfam" id="PF13304">
    <property type="entry name" value="AAA_21"/>
    <property type="match status" value="1"/>
</dbReference>